<dbReference type="InterPro" id="IPR020796">
    <property type="entry name" value="ORC5"/>
</dbReference>
<dbReference type="PANTHER" id="PTHR12705">
    <property type="entry name" value="ORIGIN RECOGNITION COMPLEX SUBUNIT 5"/>
    <property type="match status" value="1"/>
</dbReference>
<name>A0A5C3QCE5_9AGAR</name>
<dbReference type="EMBL" id="ML178842">
    <property type="protein sequence ID" value="TFK98110.1"/>
    <property type="molecule type" value="Genomic_DNA"/>
</dbReference>
<feature type="domain" description="Origin recognition complex subunit 5 C-terminal" evidence="1">
    <location>
        <begin position="336"/>
        <end position="504"/>
    </location>
</feature>
<protein>
    <submittedName>
        <fullName evidence="2">Origin recognition complex subunit 5 C-terminus-domain-containing protein</fullName>
    </submittedName>
</protein>
<accession>A0A5C3QCE5</accession>
<dbReference type="GO" id="GO:0003688">
    <property type="term" value="F:DNA replication origin binding"/>
    <property type="evidence" value="ECO:0007669"/>
    <property type="project" value="TreeGrafter"/>
</dbReference>
<gene>
    <name evidence="2" type="ORF">BDV98DRAFT_607132</name>
</gene>
<dbReference type="Pfam" id="PF14630">
    <property type="entry name" value="ORC5_C"/>
    <property type="match status" value="1"/>
</dbReference>
<sequence>MSSPAHQPAIDDLTQLLVLSPPPFIYITDPLNAPLLASSLAAFFEEKKKDYAYAHVSGVACFNKRVLFDNVVNGLAGWEPKWEDGGRNWISGIEDGEEADGVRWNEDWGAFIHGVQAVHNANVKGKGKGKEKNTMVVLIDTVEKLDADWLLPLTRLRELSRTNVTVIFTSCVDWQSIRVDFGDAKDPYYIDVAPPTKETTTSYITSQYTHLSSTSPHTHPPSLTHFFTHYATTVVNICFSCTTDLKQLCYIAMAVWPRLLAELQNEHDEMEEEDEERRIVPPDEVTRMKLMRTYAGHITSALETLLPRLYSSATFSSCSSITPSHDRPQSQHLPPLPLLSKFILIAAFLASTNPPKVDLRMFGRTKEGVMGRKKKGGGTRKVARPKEGAKIPIPQRHLGPTTFSLDRLIGILGALMSEYWPAEDGIWEEYSTRTERRRGVEERRVGVYQAITTLTTSHLLQRIAPPDRIDDASSTYKVGRGVTYEAVLELARGKDVGVSLGDFLWESWN</sequence>
<evidence type="ECO:0000313" key="3">
    <source>
        <dbReference type="Proteomes" id="UP000305067"/>
    </source>
</evidence>
<evidence type="ECO:0000259" key="1">
    <source>
        <dbReference type="Pfam" id="PF14630"/>
    </source>
</evidence>
<proteinExistence type="predicted"/>
<dbReference type="InterPro" id="IPR047088">
    <property type="entry name" value="ORC5_C"/>
</dbReference>
<dbReference type="GO" id="GO:0005664">
    <property type="term" value="C:nuclear origin of replication recognition complex"/>
    <property type="evidence" value="ECO:0007669"/>
    <property type="project" value="TreeGrafter"/>
</dbReference>
<dbReference type="GO" id="GO:0006270">
    <property type="term" value="P:DNA replication initiation"/>
    <property type="evidence" value="ECO:0007669"/>
    <property type="project" value="TreeGrafter"/>
</dbReference>
<dbReference type="AlphaFoldDB" id="A0A5C3QCE5"/>
<dbReference type="OrthoDB" id="365981at2759"/>
<dbReference type="Proteomes" id="UP000305067">
    <property type="component" value="Unassembled WGS sequence"/>
</dbReference>
<evidence type="ECO:0000313" key="2">
    <source>
        <dbReference type="EMBL" id="TFK98110.1"/>
    </source>
</evidence>
<reference evidence="2 3" key="1">
    <citation type="journal article" date="2019" name="Nat. Ecol. Evol.">
        <title>Megaphylogeny resolves global patterns of mushroom evolution.</title>
        <authorList>
            <person name="Varga T."/>
            <person name="Krizsan K."/>
            <person name="Foldi C."/>
            <person name="Dima B."/>
            <person name="Sanchez-Garcia M."/>
            <person name="Sanchez-Ramirez S."/>
            <person name="Szollosi G.J."/>
            <person name="Szarkandi J.G."/>
            <person name="Papp V."/>
            <person name="Albert L."/>
            <person name="Andreopoulos W."/>
            <person name="Angelini C."/>
            <person name="Antonin V."/>
            <person name="Barry K.W."/>
            <person name="Bougher N.L."/>
            <person name="Buchanan P."/>
            <person name="Buyck B."/>
            <person name="Bense V."/>
            <person name="Catcheside P."/>
            <person name="Chovatia M."/>
            <person name="Cooper J."/>
            <person name="Damon W."/>
            <person name="Desjardin D."/>
            <person name="Finy P."/>
            <person name="Geml J."/>
            <person name="Haridas S."/>
            <person name="Hughes K."/>
            <person name="Justo A."/>
            <person name="Karasinski D."/>
            <person name="Kautmanova I."/>
            <person name="Kiss B."/>
            <person name="Kocsube S."/>
            <person name="Kotiranta H."/>
            <person name="LaButti K.M."/>
            <person name="Lechner B.E."/>
            <person name="Liimatainen K."/>
            <person name="Lipzen A."/>
            <person name="Lukacs Z."/>
            <person name="Mihaltcheva S."/>
            <person name="Morgado L.N."/>
            <person name="Niskanen T."/>
            <person name="Noordeloos M.E."/>
            <person name="Ohm R.A."/>
            <person name="Ortiz-Santana B."/>
            <person name="Ovrebo C."/>
            <person name="Racz N."/>
            <person name="Riley R."/>
            <person name="Savchenko A."/>
            <person name="Shiryaev A."/>
            <person name="Soop K."/>
            <person name="Spirin V."/>
            <person name="Szebenyi C."/>
            <person name="Tomsovsky M."/>
            <person name="Tulloss R.E."/>
            <person name="Uehling J."/>
            <person name="Grigoriev I.V."/>
            <person name="Vagvolgyi C."/>
            <person name="Papp T."/>
            <person name="Martin F.M."/>
            <person name="Miettinen O."/>
            <person name="Hibbett D.S."/>
            <person name="Nagy L.G."/>
        </authorList>
    </citation>
    <scope>NUCLEOTIDE SEQUENCE [LARGE SCALE GENOMIC DNA]</scope>
    <source>
        <strain evidence="2 3">CBS 309.79</strain>
    </source>
</reference>
<organism evidence="2 3">
    <name type="scientific">Pterulicium gracile</name>
    <dbReference type="NCBI Taxonomy" id="1884261"/>
    <lineage>
        <taxon>Eukaryota</taxon>
        <taxon>Fungi</taxon>
        <taxon>Dikarya</taxon>
        <taxon>Basidiomycota</taxon>
        <taxon>Agaricomycotina</taxon>
        <taxon>Agaricomycetes</taxon>
        <taxon>Agaricomycetidae</taxon>
        <taxon>Agaricales</taxon>
        <taxon>Pleurotineae</taxon>
        <taxon>Pterulaceae</taxon>
        <taxon>Pterulicium</taxon>
    </lineage>
</organism>
<dbReference type="PANTHER" id="PTHR12705:SF0">
    <property type="entry name" value="ORIGIN RECOGNITION COMPLEX SUBUNIT 5"/>
    <property type="match status" value="1"/>
</dbReference>
<dbReference type="STRING" id="1884261.A0A5C3QCE5"/>
<keyword evidence="3" id="KW-1185">Reference proteome</keyword>